<protein>
    <submittedName>
        <fullName evidence="2">Uncharacterized protein</fullName>
    </submittedName>
</protein>
<keyword evidence="1" id="KW-0472">Membrane</keyword>
<evidence type="ECO:0000313" key="3">
    <source>
        <dbReference type="Proteomes" id="UP001229952"/>
    </source>
</evidence>
<dbReference type="InterPro" id="IPR059130">
    <property type="entry name" value="MmpA_put"/>
</dbReference>
<sequence length="47" mass="5093">MNVTRTSARTTPLHPAQRRVAAGMLIGGAVAFVWAGAMLYTLTSWIF</sequence>
<accession>A0ABY9HXK1</accession>
<name>A0ABY9HXK1_9ACTN</name>
<keyword evidence="1" id="KW-1133">Transmembrane helix</keyword>
<feature type="transmembrane region" description="Helical" evidence="1">
    <location>
        <begin position="20"/>
        <end position="42"/>
    </location>
</feature>
<dbReference type="NCBIfam" id="NF046122">
    <property type="entry name" value="morpho_MmpA"/>
    <property type="match status" value="1"/>
</dbReference>
<dbReference type="RefSeq" id="WP_306085940.1">
    <property type="nucleotide sequence ID" value="NZ_CP120992.1"/>
</dbReference>
<organism evidence="2 3">
    <name type="scientific">Streptomyces laculatispora</name>
    <dbReference type="NCBI Taxonomy" id="887464"/>
    <lineage>
        <taxon>Bacteria</taxon>
        <taxon>Bacillati</taxon>
        <taxon>Actinomycetota</taxon>
        <taxon>Actinomycetes</taxon>
        <taxon>Kitasatosporales</taxon>
        <taxon>Streptomycetaceae</taxon>
        <taxon>Streptomyces</taxon>
    </lineage>
</organism>
<evidence type="ECO:0000256" key="1">
    <source>
        <dbReference type="SAM" id="Phobius"/>
    </source>
</evidence>
<proteinExistence type="predicted"/>
<gene>
    <name evidence="2" type="ORF">P8A22_04300</name>
</gene>
<keyword evidence="1" id="KW-0812">Transmembrane</keyword>
<dbReference type="Proteomes" id="UP001229952">
    <property type="component" value="Chromosome"/>
</dbReference>
<reference evidence="2 3" key="1">
    <citation type="submission" date="2023-03" db="EMBL/GenBank/DDBJ databases">
        <title>Isolation and description of six Streptomyces strains from soil environments, able to metabolize different microbial glucans.</title>
        <authorList>
            <person name="Widen T."/>
            <person name="Larsbrink J."/>
        </authorList>
    </citation>
    <scope>NUCLEOTIDE SEQUENCE [LARGE SCALE GENOMIC DNA]</scope>
    <source>
        <strain evidence="2 3">Mut2</strain>
    </source>
</reference>
<keyword evidence="3" id="KW-1185">Reference proteome</keyword>
<dbReference type="EMBL" id="CP120992">
    <property type="protein sequence ID" value="WLQ39315.1"/>
    <property type="molecule type" value="Genomic_DNA"/>
</dbReference>
<evidence type="ECO:0000313" key="2">
    <source>
        <dbReference type="EMBL" id="WLQ39315.1"/>
    </source>
</evidence>